<reference evidence="3 4" key="1">
    <citation type="submission" date="2019-06" db="EMBL/GenBank/DDBJ databases">
        <title>Sequencing the genomes of 1000 actinobacteria strains.</title>
        <authorList>
            <person name="Klenk H.-P."/>
        </authorList>
    </citation>
    <scope>NUCLEOTIDE SEQUENCE [LARGE SCALE GENOMIC DNA]</scope>
    <source>
        <strain evidence="3 4">DSM 45679</strain>
    </source>
</reference>
<feature type="compositionally biased region" description="Basic residues" evidence="1">
    <location>
        <begin position="148"/>
        <end position="159"/>
    </location>
</feature>
<name>A0A542DHC5_AMYCI</name>
<gene>
    <name evidence="3" type="ORF">FB471_2169</name>
</gene>
<evidence type="ECO:0000313" key="3">
    <source>
        <dbReference type="EMBL" id="TQJ02440.1"/>
    </source>
</evidence>
<evidence type="ECO:0000259" key="2">
    <source>
        <dbReference type="Pfam" id="PF09350"/>
    </source>
</evidence>
<dbReference type="Proteomes" id="UP000320876">
    <property type="component" value="Unassembled WGS sequence"/>
</dbReference>
<dbReference type="RefSeq" id="WP_211358008.1">
    <property type="nucleotide sequence ID" value="NZ_VFML01000001.1"/>
</dbReference>
<dbReference type="AlphaFoldDB" id="A0A542DHC5"/>
<dbReference type="EMBL" id="VFML01000001">
    <property type="protein sequence ID" value="TQJ02440.1"/>
    <property type="molecule type" value="Genomic_DNA"/>
</dbReference>
<dbReference type="Pfam" id="PF09350">
    <property type="entry name" value="DJC28_CD"/>
    <property type="match status" value="1"/>
</dbReference>
<evidence type="ECO:0000256" key="1">
    <source>
        <dbReference type="SAM" id="MobiDB-lite"/>
    </source>
</evidence>
<keyword evidence="4" id="KW-1185">Reference proteome</keyword>
<feature type="region of interest" description="Disordered" evidence="1">
    <location>
        <begin position="22"/>
        <end position="43"/>
    </location>
</feature>
<accession>A0A542DHC5</accession>
<evidence type="ECO:0000313" key="4">
    <source>
        <dbReference type="Proteomes" id="UP000320876"/>
    </source>
</evidence>
<feature type="region of interest" description="Disordered" evidence="1">
    <location>
        <begin position="131"/>
        <end position="159"/>
    </location>
</feature>
<comment type="caution">
    <text evidence="3">The sequence shown here is derived from an EMBL/GenBank/DDBJ whole genome shotgun (WGS) entry which is preliminary data.</text>
</comment>
<organism evidence="3 4">
    <name type="scientific">Amycolatopsis cihanbeyliensis</name>
    <dbReference type="NCBI Taxonomy" id="1128664"/>
    <lineage>
        <taxon>Bacteria</taxon>
        <taxon>Bacillati</taxon>
        <taxon>Actinomycetota</taxon>
        <taxon>Actinomycetes</taxon>
        <taxon>Pseudonocardiales</taxon>
        <taxon>Pseudonocardiaceae</taxon>
        <taxon>Amycolatopsis</taxon>
    </lineage>
</organism>
<dbReference type="InterPro" id="IPR018961">
    <property type="entry name" value="DnaJ_homolog_subfam-C_membr-28"/>
</dbReference>
<protein>
    <submittedName>
        <fullName evidence="3">Uncharacterized protein DUF1992</fullName>
    </submittedName>
</protein>
<feature type="domain" description="DnaJ homologue subfamily C member 28 conserved" evidence="2">
    <location>
        <begin position="14"/>
        <end position="84"/>
    </location>
</feature>
<proteinExistence type="predicted"/>
<sequence length="159" mass="18492">MTERKPAGMSFESWVDKQIREATERGELDNLPGAGKPLPDSNRPLGEHWWLKGYLKREGLSTDPLLPTPLRLRKELDRLPETVRPLPTEEQVRERVLELNREIAACIRSGAGPRVRLAPADLDAVLEQWRSERRRQGPEPAGTAPAQRPKRRRWWRRRR</sequence>